<feature type="compositionally biased region" description="Polar residues" evidence="1">
    <location>
        <begin position="1365"/>
        <end position="1375"/>
    </location>
</feature>
<feature type="region of interest" description="Disordered" evidence="1">
    <location>
        <begin position="833"/>
        <end position="1013"/>
    </location>
</feature>
<feature type="compositionally biased region" description="Polar residues" evidence="1">
    <location>
        <begin position="57"/>
        <end position="67"/>
    </location>
</feature>
<sequence length="1951" mass="203399">MSKSNSAAPSPRRRTGMSMDEFSLIAEALVRGTDRLEPDIAYVPETANHCQHRRRPSQNPHPRTETSYLPPIPRSASLFDTLAFLGLKAPPNTPVAVDERRVDRTTTPPSPTPAPAPAPLPRRTPTLRRRPRTESMASAFDTPYASALIMGTASSPASPTSPRKPLALLSKFKKQASALVKSSTSAPSSPVRPTPSTSGPGGVPRQGPNAGFSSSGIPDRTATVSFAPTPVPSPVLSTFARTSTSTGTASDADSSFLDCEADDRRASARFRPSSSKLRHSLKFTSRTRHTSLASTVNYDDGSSPPPSKSSFSSTSRNSRNDGDEGSESGRGSGSMYANPEDAIRSVTTLASAADTLSSSFSTESTSSYIPYIPLVLQREREYVRPRTESHASSLRGMHAPATVARRAAAAAAISLQSDFVNESRVSLLSWQQEDSGEGAGTGVGGGPSTPSPTPSGSTAGSRSPRTPRTPVYAQYHPSIIHSASNSHSHSHNSHNSYNSHSAHEEEEDNEEGGEVGLADVLSFTSRSSLSSSNTADARGYTRDKDDEGAQYASLRSSLKARGAVRLENPFQRAKHPYASAHQASVEHEHEHPPPHARLNPSQDIGGHGGLDNAEEDDDIFFTRGFTHTHSSHLQNEQDDDRRTVATTSESCYSTESFEDPAEEGEGALYRRSRMDSAVLPVDVERQVPFGRGAAATAALGSGLGSSSSVGGGGIGGRGLREGLVSAPASTDNGPFGFFSAPLEERGEVRVGHVSAPPDIRVETASVVSVAAPSVRRLGEEEEGVEERGVDAGGDEGGLVTPRRSSWASGVSGGFGEGLGHALDHRLRKLMQDEDEDELGRAREQEEGEKRRRTVSVGVLGVGRRTVSGMSSSSRGGSVGRRQGRSVSGRSGSGKSIGGRSSRDGRGEETEGETGAETEGGEWTLFLGGKEEEEEEGVFGGSVRRSVGRRVGAKREGRERERGRTKSAGASVGLGLGAGLLLNGSSNSKRERERESKSKSREERERERGLDVQEEVREDVPVGLTVPFVVGSHVQKPLLRMRSVRSMGLESDAEEDEDHAPVLEASGRVEEEDGTRLSRKERESALRRSGSACPVLGAAVAAAAKDVEGASPGEVDWTLMLPLPFPSKKKVGSERVRAESTRENVGVGSGMGGERLGVRGTARRVVVKARSSVDLGGVVPVFHLRTRKVSNLKGRKKEAGMEKVGRRERESSEERDLEANSNVQEHREEEEEKRVKQHKKELSAEEMLAAILDGGDARSVKGEGETGEGREEHWRRALDVLSGTSTTPASARSNRSVEQSIFGAGTPVKEPGVQGLKLEVPKLSEAEGEVESPGSSLRFEEQLERVVGGGEEDAEVVEEKDDGESGQPSSGTSEEPATSYDMVPSGVASSPKAKASPPKLAPLHIPAPPVSSAPKPSLVALNTSTTSTTTTNAKPVPPPLSINRAQMPITLPALPPSPLPSPSANSRRSTSTSRPGSSRSSGLTQRMSGVLPVGVSSSSARLSERAPIGVAGPKTISFSQYGGGVGVKSMAMGQLGGASAGARGSVAAGTGGGAGAGVRGSVFGGVSVALGGVEKGGSVSQPKGVVNAGSEVKAGSTSSTSVPSAVGSADAKQGKPTMRAAMPLSIVVPPARAGRQQAEGGDEDGEEEPASPTISLSSSVSSASSTDTVVPSSGGKASASFSPAGISTSVSPPSPPRAPPLDTTRGALSIVPSTPPSFSAAGSPFDSLSSSTSDLALPPLSPGAVDTPTSPGFLLAIADFPLPPASLPLSGVVPTGSLDLLMRGRREDVFGDGREEDGEVRSATPGSGRGSPAVAGEVRGSPGRVGVGGVRSVEGSPRGAGRFEGMQQQQRASPVGMYGAAKSDVSSSQWMDEDEEDSDDDNDDDDEQSDGSYGSGSAAGGWRRPAASDEGGCDTEYEDAVSMFGGASEEDYEDAVSMLSGVFYSARTSFDE</sequence>
<feature type="compositionally biased region" description="Pro residues" evidence="1">
    <location>
        <begin position="108"/>
        <end position="122"/>
    </location>
</feature>
<feature type="region of interest" description="Disordered" evidence="1">
    <location>
        <begin position="292"/>
        <end position="340"/>
    </location>
</feature>
<reference evidence="2 3" key="1">
    <citation type="journal article" date="2020" name="ISME J.">
        <title>Uncovering the hidden diversity of litter-decomposition mechanisms in mushroom-forming fungi.</title>
        <authorList>
            <person name="Floudas D."/>
            <person name="Bentzer J."/>
            <person name="Ahren D."/>
            <person name="Johansson T."/>
            <person name="Persson P."/>
            <person name="Tunlid A."/>
        </authorList>
    </citation>
    <scope>NUCLEOTIDE SEQUENCE [LARGE SCALE GENOMIC DNA]</scope>
    <source>
        <strain evidence="2 3">CBS 175.51</strain>
    </source>
</reference>
<evidence type="ECO:0000256" key="1">
    <source>
        <dbReference type="SAM" id="MobiDB-lite"/>
    </source>
</evidence>
<evidence type="ECO:0000313" key="3">
    <source>
        <dbReference type="Proteomes" id="UP000541558"/>
    </source>
</evidence>
<feature type="compositionally biased region" description="Basic and acidic residues" evidence="1">
    <location>
        <begin position="584"/>
        <end position="593"/>
    </location>
</feature>
<feature type="region of interest" description="Disordered" evidence="1">
    <location>
        <begin position="179"/>
        <end position="258"/>
    </location>
</feature>
<feature type="compositionally biased region" description="Low complexity" evidence="1">
    <location>
        <begin position="478"/>
        <end position="500"/>
    </location>
</feature>
<feature type="compositionally biased region" description="Basic and acidic residues" evidence="1">
    <location>
        <begin position="838"/>
        <end position="849"/>
    </location>
</feature>
<feature type="compositionally biased region" description="Basic and acidic residues" evidence="1">
    <location>
        <begin position="987"/>
        <end position="1013"/>
    </location>
</feature>
<feature type="compositionally biased region" description="Low complexity" evidence="1">
    <location>
        <begin position="454"/>
        <end position="466"/>
    </location>
</feature>
<feature type="compositionally biased region" description="Low complexity" evidence="1">
    <location>
        <begin position="308"/>
        <end position="317"/>
    </location>
</feature>
<feature type="compositionally biased region" description="Polar residues" evidence="1">
    <location>
        <begin position="1281"/>
        <end position="1298"/>
    </location>
</feature>
<feature type="compositionally biased region" description="Acidic residues" evidence="1">
    <location>
        <begin position="909"/>
        <end position="919"/>
    </location>
</feature>
<feature type="compositionally biased region" description="Basic and acidic residues" evidence="1">
    <location>
        <begin position="1073"/>
        <end position="1084"/>
    </location>
</feature>
<name>A0A8H5FK70_9AGAR</name>
<protein>
    <submittedName>
        <fullName evidence="2">Uncharacterized protein</fullName>
    </submittedName>
</protein>
<feature type="compositionally biased region" description="Polar residues" evidence="1">
    <location>
        <begin position="644"/>
        <end position="655"/>
    </location>
</feature>
<feature type="region of interest" description="Disordered" evidence="1">
    <location>
        <begin position="1048"/>
        <end position="1084"/>
    </location>
</feature>
<feature type="compositionally biased region" description="Low complexity" evidence="1">
    <location>
        <begin position="182"/>
        <end position="198"/>
    </location>
</feature>
<organism evidence="2 3">
    <name type="scientific">Ephemerocybe angulata</name>
    <dbReference type="NCBI Taxonomy" id="980116"/>
    <lineage>
        <taxon>Eukaryota</taxon>
        <taxon>Fungi</taxon>
        <taxon>Dikarya</taxon>
        <taxon>Basidiomycota</taxon>
        <taxon>Agaricomycotina</taxon>
        <taxon>Agaricomycetes</taxon>
        <taxon>Agaricomycetidae</taxon>
        <taxon>Agaricales</taxon>
        <taxon>Agaricineae</taxon>
        <taxon>Psathyrellaceae</taxon>
        <taxon>Ephemerocybe</taxon>
    </lineage>
</organism>
<keyword evidence="3" id="KW-1185">Reference proteome</keyword>
<feature type="compositionally biased region" description="Low complexity" evidence="1">
    <location>
        <begin position="1411"/>
        <end position="1430"/>
    </location>
</feature>
<feature type="compositionally biased region" description="Acidic residues" evidence="1">
    <location>
        <begin position="1639"/>
        <end position="1648"/>
    </location>
</feature>
<feature type="compositionally biased region" description="Low complexity" evidence="1">
    <location>
        <begin position="1387"/>
        <end position="1402"/>
    </location>
</feature>
<feature type="compositionally biased region" description="Acidic residues" evidence="1">
    <location>
        <begin position="1870"/>
        <end position="1888"/>
    </location>
</feature>
<feature type="region of interest" description="Disordered" evidence="1">
    <location>
        <begin position="1191"/>
        <end position="1502"/>
    </location>
</feature>
<accession>A0A8H5FK70</accession>
<evidence type="ECO:0000313" key="2">
    <source>
        <dbReference type="EMBL" id="KAF5339403.1"/>
    </source>
</evidence>
<dbReference type="Proteomes" id="UP000541558">
    <property type="component" value="Unassembled WGS sequence"/>
</dbReference>
<feature type="compositionally biased region" description="Low complexity" evidence="1">
    <location>
        <begin position="522"/>
        <end position="532"/>
    </location>
</feature>
<feature type="region of interest" description="Disordered" evidence="1">
    <location>
        <begin position="628"/>
        <end position="664"/>
    </location>
</feature>
<feature type="compositionally biased region" description="Basic and acidic residues" evidence="1">
    <location>
        <begin position="1131"/>
        <end position="1141"/>
    </location>
</feature>
<feature type="region of interest" description="Disordered" evidence="1">
    <location>
        <begin position="1788"/>
        <end position="1915"/>
    </location>
</feature>
<feature type="compositionally biased region" description="Acidic residues" evidence="1">
    <location>
        <begin position="1349"/>
        <end position="1363"/>
    </location>
</feature>
<feature type="region of interest" description="Disordered" evidence="1">
    <location>
        <begin position="431"/>
        <end position="616"/>
    </location>
</feature>
<comment type="caution">
    <text evidence="2">The sequence shown here is derived from an EMBL/GenBank/DDBJ whole genome shotgun (WGS) entry which is preliminary data.</text>
</comment>
<feature type="compositionally biased region" description="Basic and acidic residues" evidence="1">
    <location>
        <begin position="1254"/>
        <end position="1277"/>
    </location>
</feature>
<feature type="region of interest" description="Disordered" evidence="1">
    <location>
        <begin position="43"/>
        <end position="72"/>
    </location>
</feature>
<feature type="compositionally biased region" description="Low complexity" evidence="1">
    <location>
        <begin position="861"/>
        <end position="875"/>
    </location>
</feature>
<gene>
    <name evidence="2" type="ORF">D9611_009889</name>
</gene>
<feature type="region of interest" description="Disordered" evidence="1">
    <location>
        <begin position="1"/>
        <end position="20"/>
    </location>
</feature>
<dbReference type="EMBL" id="JAACJK010000008">
    <property type="protein sequence ID" value="KAF5339403.1"/>
    <property type="molecule type" value="Genomic_DNA"/>
</dbReference>
<dbReference type="OrthoDB" id="2995604at2759"/>
<feature type="region of interest" description="Disordered" evidence="1">
    <location>
        <begin position="1131"/>
        <end position="1151"/>
    </location>
</feature>
<feature type="compositionally biased region" description="Acidic residues" evidence="1">
    <location>
        <begin position="504"/>
        <end position="513"/>
    </location>
</feature>
<feature type="region of interest" description="Disordered" evidence="1">
    <location>
        <begin position="90"/>
        <end position="140"/>
    </location>
</feature>
<feature type="compositionally biased region" description="Low complexity" evidence="1">
    <location>
        <begin position="1829"/>
        <end position="1838"/>
    </location>
</feature>
<feature type="compositionally biased region" description="Low complexity" evidence="1">
    <location>
        <begin position="1722"/>
        <end position="1733"/>
    </location>
</feature>
<feature type="compositionally biased region" description="Polar residues" evidence="1">
    <location>
        <begin position="211"/>
        <end position="226"/>
    </location>
</feature>
<feature type="compositionally biased region" description="Low complexity" evidence="1">
    <location>
        <begin position="1461"/>
        <end position="1498"/>
    </location>
</feature>
<feature type="region of interest" description="Disordered" evidence="1">
    <location>
        <begin position="777"/>
        <end position="805"/>
    </location>
</feature>
<feature type="compositionally biased region" description="Low complexity" evidence="1">
    <location>
        <begin position="237"/>
        <end position="256"/>
    </location>
</feature>
<feature type="region of interest" description="Disordered" evidence="1">
    <location>
        <begin position="1589"/>
        <end position="1733"/>
    </location>
</feature>
<feature type="compositionally biased region" description="Low complexity" evidence="1">
    <location>
        <begin position="1649"/>
        <end position="1672"/>
    </location>
</feature>
<feature type="compositionally biased region" description="Basic and acidic residues" evidence="1">
    <location>
        <begin position="952"/>
        <end position="963"/>
    </location>
</feature>
<proteinExistence type="predicted"/>
<feature type="compositionally biased region" description="Gly residues" evidence="1">
    <location>
        <begin position="437"/>
        <end position="447"/>
    </location>
</feature>
<feature type="compositionally biased region" description="Basic and acidic residues" evidence="1">
    <location>
        <begin position="1196"/>
        <end position="1217"/>
    </location>
</feature>